<dbReference type="AlphaFoldDB" id="A0A1I1AEZ0"/>
<dbReference type="SUPFAM" id="SSF54427">
    <property type="entry name" value="NTF2-like"/>
    <property type="match status" value="1"/>
</dbReference>
<keyword evidence="3" id="KW-1185">Reference proteome</keyword>
<dbReference type="GO" id="GO:0016987">
    <property type="term" value="F:sigma factor activity"/>
    <property type="evidence" value="ECO:0007669"/>
    <property type="project" value="InterPro"/>
</dbReference>
<organism evidence="2 3">
    <name type="scientific">Lentibacillus halodurans</name>
    <dbReference type="NCBI Taxonomy" id="237679"/>
    <lineage>
        <taxon>Bacteria</taxon>
        <taxon>Bacillati</taxon>
        <taxon>Bacillota</taxon>
        <taxon>Bacilli</taxon>
        <taxon>Bacillales</taxon>
        <taxon>Bacillaceae</taxon>
        <taxon>Lentibacillus</taxon>
    </lineage>
</organism>
<dbReference type="GO" id="GO:0003677">
    <property type="term" value="F:DNA binding"/>
    <property type="evidence" value="ECO:0007669"/>
    <property type="project" value="InterPro"/>
</dbReference>
<dbReference type="InterPro" id="IPR032710">
    <property type="entry name" value="NTF2-like_dom_sf"/>
</dbReference>
<gene>
    <name evidence="2" type="ORF">SAMN04488072_11969</name>
</gene>
<dbReference type="InterPro" id="IPR036388">
    <property type="entry name" value="WH-like_DNA-bd_sf"/>
</dbReference>
<evidence type="ECO:0000313" key="2">
    <source>
        <dbReference type="EMBL" id="SFB36579.1"/>
    </source>
</evidence>
<dbReference type="PANTHER" id="PTHR30173:SF36">
    <property type="entry name" value="ECF RNA POLYMERASE SIGMA FACTOR SIGJ"/>
    <property type="match status" value="1"/>
</dbReference>
<evidence type="ECO:0000313" key="3">
    <source>
        <dbReference type="Proteomes" id="UP000198642"/>
    </source>
</evidence>
<dbReference type="InterPro" id="IPR013324">
    <property type="entry name" value="RNA_pol_sigma_r3/r4-like"/>
</dbReference>
<dbReference type="EMBL" id="FOJW01000019">
    <property type="protein sequence ID" value="SFB36579.1"/>
    <property type="molecule type" value="Genomic_DNA"/>
</dbReference>
<reference evidence="2 3" key="1">
    <citation type="submission" date="2016-10" db="EMBL/GenBank/DDBJ databases">
        <authorList>
            <person name="de Groot N.N."/>
        </authorList>
    </citation>
    <scope>NUCLEOTIDE SEQUENCE [LARGE SCALE GENOMIC DNA]</scope>
    <source>
        <strain evidence="2 3">CGMCC 1.3702</strain>
    </source>
</reference>
<dbReference type="Proteomes" id="UP000198642">
    <property type="component" value="Unassembled WGS sequence"/>
</dbReference>
<name>A0A1I1AEZ0_9BACI</name>
<dbReference type="InterPro" id="IPR013249">
    <property type="entry name" value="RNA_pol_sigma70_r4_t2"/>
</dbReference>
<evidence type="ECO:0000259" key="1">
    <source>
        <dbReference type="Pfam" id="PF08281"/>
    </source>
</evidence>
<proteinExistence type="predicted"/>
<accession>A0A1I1AEZ0</accession>
<dbReference type="STRING" id="237679.SAMN04488072_11969"/>
<feature type="domain" description="RNA polymerase sigma factor 70 region 4 type 2" evidence="1">
    <location>
        <begin position="34"/>
        <end position="80"/>
    </location>
</feature>
<dbReference type="SUPFAM" id="SSF88659">
    <property type="entry name" value="Sigma3 and sigma4 domains of RNA polymerase sigma factors"/>
    <property type="match status" value="1"/>
</dbReference>
<dbReference type="Pfam" id="PF08281">
    <property type="entry name" value="Sigma70_r4_2"/>
    <property type="match status" value="1"/>
</dbReference>
<protein>
    <submittedName>
        <fullName evidence="2">Sigma-70, region 4</fullName>
    </submittedName>
</protein>
<sequence>MLVRGYPNRFGHLSRIRSKQQSSTATCCLTPCSLEQLTPTERAVFILREALGFDYSEIADLLSNRETNCRKPMSRARSKMGISTEEQVKAEPTDLEWVSRFITSLEQGNVDHVLSLLSEDVMLVADGGGKITAFKHPVQTRDQVAHILAMTLSSAKTIYQSNIHFEVAPLNGGTGILLRSMDEIVATMFIHLHCGKLARIYVVRNPDKLTRI</sequence>
<dbReference type="GO" id="GO:0006352">
    <property type="term" value="P:DNA-templated transcription initiation"/>
    <property type="evidence" value="ECO:0007669"/>
    <property type="project" value="InterPro"/>
</dbReference>
<dbReference type="Gene3D" id="1.10.10.10">
    <property type="entry name" value="Winged helix-like DNA-binding domain superfamily/Winged helix DNA-binding domain"/>
    <property type="match status" value="1"/>
</dbReference>
<dbReference type="InterPro" id="IPR052704">
    <property type="entry name" value="ECF_Sigma-70_Domain"/>
</dbReference>
<dbReference type="PANTHER" id="PTHR30173">
    <property type="entry name" value="SIGMA 19 FACTOR"/>
    <property type="match status" value="1"/>
</dbReference>